<evidence type="ECO:0000256" key="4">
    <source>
        <dbReference type="PROSITE-ProRule" id="PRU00285"/>
    </source>
</evidence>
<dbReference type="PANTHER" id="PTHR45640:SF13">
    <property type="entry name" value="HEAT SHOCK PROTEIN 22-RELATED"/>
    <property type="match status" value="1"/>
</dbReference>
<comment type="similarity">
    <text evidence="2 4 5">Belongs to the small heat shock protein (HSP20) family.</text>
</comment>
<dbReference type="PROSITE" id="PS01031">
    <property type="entry name" value="SHSP"/>
    <property type="match status" value="1"/>
</dbReference>
<dbReference type="Pfam" id="PF00011">
    <property type="entry name" value="HSP20"/>
    <property type="match status" value="1"/>
</dbReference>
<dbReference type="GO" id="GO:0042026">
    <property type="term" value="P:protein refolding"/>
    <property type="evidence" value="ECO:0007669"/>
    <property type="project" value="TreeGrafter"/>
</dbReference>
<dbReference type="GO" id="GO:0005737">
    <property type="term" value="C:cytoplasm"/>
    <property type="evidence" value="ECO:0007669"/>
    <property type="project" value="TreeGrafter"/>
</dbReference>
<dbReference type="GeneID" id="107274726"/>
<evidence type="ECO:0000256" key="2">
    <source>
        <dbReference type="PIRNR" id="PIRNR036514"/>
    </source>
</evidence>
<dbReference type="InterPro" id="IPR055269">
    <property type="entry name" value="Alpha-crystallin/HSP_16"/>
</dbReference>
<name>A0AAJ7FUY4_CEPCN</name>
<evidence type="ECO:0000259" key="6">
    <source>
        <dbReference type="PROSITE" id="PS01031"/>
    </source>
</evidence>
<feature type="domain" description="SHSP" evidence="6">
    <location>
        <begin position="70"/>
        <end position="180"/>
    </location>
</feature>
<evidence type="ECO:0000256" key="1">
    <source>
        <dbReference type="ARBA" id="ARBA00023016"/>
    </source>
</evidence>
<dbReference type="GO" id="GO:0051082">
    <property type="term" value="F:unfolded protein binding"/>
    <property type="evidence" value="ECO:0007669"/>
    <property type="project" value="TreeGrafter"/>
</dbReference>
<keyword evidence="3" id="KW-0479">Metal-binding</keyword>
<dbReference type="PIRSF" id="PIRSF036514">
    <property type="entry name" value="Sm_HSP_B1"/>
    <property type="match status" value="1"/>
</dbReference>
<dbReference type="InterPro" id="IPR001436">
    <property type="entry name" value="Alpha-crystallin/sHSP_animal"/>
</dbReference>
<dbReference type="PANTHER" id="PTHR45640">
    <property type="entry name" value="HEAT SHOCK PROTEIN HSP-12.2-RELATED"/>
    <property type="match status" value="1"/>
</dbReference>
<evidence type="ECO:0000256" key="3">
    <source>
        <dbReference type="PIRSR" id="PIRSR036514-1"/>
    </source>
</evidence>
<reference evidence="8" key="1">
    <citation type="submission" date="2025-08" db="UniProtKB">
        <authorList>
            <consortium name="RefSeq"/>
        </authorList>
    </citation>
    <scope>IDENTIFICATION</scope>
</reference>
<evidence type="ECO:0000256" key="5">
    <source>
        <dbReference type="RuleBase" id="RU003616"/>
    </source>
</evidence>
<evidence type="ECO:0000313" key="7">
    <source>
        <dbReference type="Proteomes" id="UP000694920"/>
    </source>
</evidence>
<dbReference type="InterPro" id="IPR008978">
    <property type="entry name" value="HSP20-like_chaperone"/>
</dbReference>
<dbReference type="PRINTS" id="PR00299">
    <property type="entry name" value="ACRYSTALLIN"/>
</dbReference>
<dbReference type="AlphaFoldDB" id="A0AAJ7FUY4"/>
<feature type="binding site" evidence="3">
    <location>
        <position position="125"/>
    </location>
    <ligand>
        <name>Zn(2+)</name>
        <dbReference type="ChEBI" id="CHEBI:29105"/>
        <label>1</label>
    </ligand>
</feature>
<dbReference type="GO" id="GO:0046872">
    <property type="term" value="F:metal ion binding"/>
    <property type="evidence" value="ECO:0007669"/>
    <property type="project" value="UniProtKB-KW"/>
</dbReference>
<keyword evidence="1" id="KW-0346">Stress response</keyword>
<feature type="binding site" evidence="3">
    <location>
        <position position="120"/>
    </location>
    <ligand>
        <name>Zn(2+)</name>
        <dbReference type="ChEBI" id="CHEBI:29105"/>
        <label>1</label>
    </ligand>
</feature>
<dbReference type="InterPro" id="IPR002068">
    <property type="entry name" value="A-crystallin/Hsp20_dom"/>
</dbReference>
<dbReference type="GO" id="GO:0005634">
    <property type="term" value="C:nucleus"/>
    <property type="evidence" value="ECO:0007669"/>
    <property type="project" value="TreeGrafter"/>
</dbReference>
<dbReference type="RefSeq" id="XP_015609635.1">
    <property type="nucleotide sequence ID" value="XM_015754149.2"/>
</dbReference>
<feature type="binding site" evidence="3">
    <location>
        <position position="118"/>
    </location>
    <ligand>
        <name>Zn(2+)</name>
        <dbReference type="ChEBI" id="CHEBI:29105"/>
        <label>1</label>
    </ligand>
</feature>
<keyword evidence="7" id="KW-1185">Reference proteome</keyword>
<dbReference type="CDD" id="cd06526">
    <property type="entry name" value="metazoan_ACD"/>
    <property type="match status" value="1"/>
</dbReference>
<dbReference type="Gene3D" id="2.60.40.790">
    <property type="match status" value="1"/>
</dbReference>
<dbReference type="KEGG" id="ccin:107274726"/>
<dbReference type="GO" id="GO:0009408">
    <property type="term" value="P:response to heat"/>
    <property type="evidence" value="ECO:0007669"/>
    <property type="project" value="UniProtKB-ARBA"/>
</dbReference>
<proteinExistence type="inferred from homology"/>
<evidence type="ECO:0000313" key="8">
    <source>
        <dbReference type="RefSeq" id="XP_015609635.1"/>
    </source>
</evidence>
<keyword evidence="3" id="KW-0862">Zinc</keyword>
<organism evidence="7 8">
    <name type="scientific">Cephus cinctus</name>
    <name type="common">Wheat stem sawfly</name>
    <dbReference type="NCBI Taxonomy" id="211228"/>
    <lineage>
        <taxon>Eukaryota</taxon>
        <taxon>Metazoa</taxon>
        <taxon>Ecdysozoa</taxon>
        <taxon>Arthropoda</taxon>
        <taxon>Hexapoda</taxon>
        <taxon>Insecta</taxon>
        <taxon>Pterygota</taxon>
        <taxon>Neoptera</taxon>
        <taxon>Endopterygota</taxon>
        <taxon>Hymenoptera</taxon>
        <taxon>Cephoidea</taxon>
        <taxon>Cephidae</taxon>
        <taxon>Cephus</taxon>
    </lineage>
</organism>
<protein>
    <submittedName>
        <fullName evidence="8">Protein lethal(2)essential for life</fullName>
    </submittedName>
</protein>
<dbReference type="Proteomes" id="UP000694920">
    <property type="component" value="Unplaced"/>
</dbReference>
<accession>A0AAJ7FUY4</accession>
<dbReference type="SUPFAM" id="SSF49764">
    <property type="entry name" value="HSP20-like chaperones"/>
    <property type="match status" value="1"/>
</dbReference>
<sequence length="200" mass="22657">MSLLPLLFSNWWEDLEHPHRLLNQDFGHGINPADIVMPSLVPMHYGLPHHDRGHIIPRCPSVGYHRSCCGPIIQPKGGFSTVKADKNKFEVNLDVQQFTPEEIKVKVVDKSVIVEGKHKEKQDEHGWISREFIRKYLIPEQCDIEQVASKLSSDGVLSITVPRKDKPQIEGERVIAIEHTGKPAVLEKPVVNDTQQNGEK</sequence>
<gene>
    <name evidence="8" type="primary">LOC107274726</name>
</gene>